<keyword evidence="2" id="KW-0808">Transferase</keyword>
<evidence type="ECO:0000313" key="2">
    <source>
        <dbReference type="EMBL" id="MEJ5977778.1"/>
    </source>
</evidence>
<comment type="caution">
    <text evidence="2">The sequence shown here is derived from an EMBL/GenBank/DDBJ whole genome shotgun (WGS) entry which is preliminary data.</text>
</comment>
<dbReference type="RefSeq" id="WP_339587733.1">
    <property type="nucleotide sequence ID" value="NZ_JBBHJZ010000003.1"/>
</dbReference>
<proteinExistence type="predicted"/>
<accession>A0ABU8RXU9</accession>
<keyword evidence="3" id="KW-1185">Reference proteome</keyword>
<organism evidence="2 3">
    <name type="scientific">Novosphingobium anseongense</name>
    <dbReference type="NCBI Taxonomy" id="3133436"/>
    <lineage>
        <taxon>Bacteria</taxon>
        <taxon>Pseudomonadati</taxon>
        <taxon>Pseudomonadota</taxon>
        <taxon>Alphaproteobacteria</taxon>
        <taxon>Sphingomonadales</taxon>
        <taxon>Sphingomonadaceae</taxon>
        <taxon>Novosphingobium</taxon>
    </lineage>
</organism>
<keyword evidence="2" id="KW-0328">Glycosyltransferase</keyword>
<reference evidence="2 3" key="1">
    <citation type="submission" date="2024-03" db="EMBL/GenBank/DDBJ databases">
        <authorList>
            <person name="Jo J.-H."/>
        </authorList>
    </citation>
    <scope>NUCLEOTIDE SEQUENCE [LARGE SCALE GENOMIC DNA]</scope>
    <source>
        <strain evidence="2 3">PS1R-30</strain>
    </source>
</reference>
<evidence type="ECO:0000259" key="1">
    <source>
        <dbReference type="Pfam" id="PF04230"/>
    </source>
</evidence>
<dbReference type="EC" id="2.4.-.-" evidence="2"/>
<dbReference type="Pfam" id="PF04230">
    <property type="entry name" value="PS_pyruv_trans"/>
    <property type="match status" value="1"/>
</dbReference>
<gene>
    <name evidence="2" type="ORF">WG901_14105</name>
</gene>
<dbReference type="Proteomes" id="UP001361239">
    <property type="component" value="Unassembled WGS sequence"/>
</dbReference>
<dbReference type="InterPro" id="IPR007345">
    <property type="entry name" value="Polysacch_pyruvyl_Trfase"/>
</dbReference>
<dbReference type="GO" id="GO:0016757">
    <property type="term" value="F:glycosyltransferase activity"/>
    <property type="evidence" value="ECO:0007669"/>
    <property type="project" value="UniProtKB-KW"/>
</dbReference>
<sequence length="341" mass="38865">MNSQTQFDKAYPLDPRSGQPVLKRITLYDSSYTTDNLGDQIIMNAVHDHLREIFPHGFFTGIPSHDYPGKHGIQKAAECDHAFVGGTNIIASHWLRYHQIKLSLSDVLRVKPLILMGVGWHKYQRDPDPVTNRIHRRLFDGEYLHSVRDRYTDEKLKRSGIGNVVYTGCPTMWRLTPEHMTTVPTTRADEVLFALTAYLRNPVADRAILDLLVRSYKTVHFWPQMFDDMEYLIEIGSDHLQSGAVRIVKPSLADVADLLRRDNLDYVGLRLHCGVLALQHKTRALIVTVDNRAVEISRDTGLPTVEREDLSSIESWIKGSEPIALSLPFEAIAAWKGQFDR</sequence>
<name>A0ABU8RXU9_9SPHN</name>
<feature type="domain" description="Polysaccharide pyruvyl transferase" evidence="1">
    <location>
        <begin position="36"/>
        <end position="291"/>
    </location>
</feature>
<dbReference type="EMBL" id="JBBHJZ010000003">
    <property type="protein sequence ID" value="MEJ5977778.1"/>
    <property type="molecule type" value="Genomic_DNA"/>
</dbReference>
<protein>
    <submittedName>
        <fullName evidence="2">Polysaccharide pyruvyl transferase family protein</fullName>
        <ecNumber evidence="2">2.4.-.-</ecNumber>
    </submittedName>
</protein>
<evidence type="ECO:0000313" key="3">
    <source>
        <dbReference type="Proteomes" id="UP001361239"/>
    </source>
</evidence>